<dbReference type="EMBL" id="BAABKQ010000001">
    <property type="protein sequence ID" value="GAA4807067.1"/>
    <property type="molecule type" value="Genomic_DNA"/>
</dbReference>
<sequence length="270" mass="27758">MTDKQDGPLVRYGTDGVRATLILDSPHNRNALSPRLIADFRAGLARAQDDPQVRAVVLTHTGGTFCAGADLSAATGGRGDDTATDADTAAGGGESPAEAMAGLLRAILECPKPVIGLIDGHVRAGGMGLVGACDVAVAGPRCTFALTEARLGLAASIISLTVLPRMTSRAAGRYFLTGEKFDGARAEAMGLVTVAADDAAAVIDVLVAELRKASPQGLAESKALLTRAVLAGFDADAERLCERSAQLFGTPEAIEGMTAFLQKRAPTWAE</sequence>
<dbReference type="RefSeq" id="WP_345602135.1">
    <property type="nucleotide sequence ID" value="NZ_BAABKQ010000001.1"/>
</dbReference>
<feature type="region of interest" description="Disordered" evidence="2">
    <location>
        <begin position="75"/>
        <end position="94"/>
    </location>
</feature>
<dbReference type="Gene3D" id="1.10.12.10">
    <property type="entry name" value="Lyase 2-enoyl-coa Hydratase, Chain A, domain 2"/>
    <property type="match status" value="1"/>
</dbReference>
<gene>
    <name evidence="3" type="ORF">GCM10023353_08010</name>
</gene>
<dbReference type="InterPro" id="IPR014748">
    <property type="entry name" value="Enoyl-CoA_hydra_C"/>
</dbReference>
<dbReference type="NCBIfam" id="NF005879">
    <property type="entry name" value="PRK07827.1"/>
    <property type="match status" value="1"/>
</dbReference>
<dbReference type="InterPro" id="IPR001753">
    <property type="entry name" value="Enoyl-CoA_hydra/iso"/>
</dbReference>
<accession>A0ABP9CAM7</accession>
<name>A0ABP9CAM7_9ACTN</name>
<comment type="caution">
    <text evidence="3">The sequence shown here is derived from an EMBL/GenBank/DDBJ whole genome shotgun (WGS) entry which is preliminary data.</text>
</comment>
<dbReference type="PANTHER" id="PTHR42964">
    <property type="entry name" value="ENOYL-COA HYDRATASE"/>
    <property type="match status" value="1"/>
</dbReference>
<dbReference type="InterPro" id="IPR051683">
    <property type="entry name" value="Enoyl-CoA_Hydratase/Isomerase"/>
</dbReference>
<proteinExistence type="inferred from homology"/>
<dbReference type="Pfam" id="PF00378">
    <property type="entry name" value="ECH_1"/>
    <property type="match status" value="1"/>
</dbReference>
<protein>
    <submittedName>
        <fullName evidence="3">Enoyl-CoA hydratase family protein</fullName>
    </submittedName>
</protein>
<dbReference type="InterPro" id="IPR029045">
    <property type="entry name" value="ClpP/crotonase-like_dom_sf"/>
</dbReference>
<dbReference type="CDD" id="cd06558">
    <property type="entry name" value="crotonase-like"/>
    <property type="match status" value="1"/>
</dbReference>
<dbReference type="PANTHER" id="PTHR42964:SF1">
    <property type="entry name" value="POLYKETIDE BIOSYNTHESIS ENOYL-COA HYDRATASE PKSH-RELATED"/>
    <property type="match status" value="1"/>
</dbReference>
<keyword evidence="4" id="KW-1185">Reference proteome</keyword>
<evidence type="ECO:0000256" key="2">
    <source>
        <dbReference type="SAM" id="MobiDB-lite"/>
    </source>
</evidence>
<dbReference type="Gene3D" id="3.90.226.10">
    <property type="entry name" value="2-enoyl-CoA Hydratase, Chain A, domain 1"/>
    <property type="match status" value="1"/>
</dbReference>
<dbReference type="SUPFAM" id="SSF52096">
    <property type="entry name" value="ClpP/crotonase"/>
    <property type="match status" value="1"/>
</dbReference>
<organism evidence="3 4">
    <name type="scientific">Tomitella cavernea</name>
    <dbReference type="NCBI Taxonomy" id="1387982"/>
    <lineage>
        <taxon>Bacteria</taxon>
        <taxon>Bacillati</taxon>
        <taxon>Actinomycetota</taxon>
        <taxon>Actinomycetes</taxon>
        <taxon>Mycobacteriales</taxon>
        <taxon>Tomitella</taxon>
    </lineage>
</organism>
<evidence type="ECO:0000313" key="4">
    <source>
        <dbReference type="Proteomes" id="UP001500839"/>
    </source>
</evidence>
<evidence type="ECO:0000313" key="3">
    <source>
        <dbReference type="EMBL" id="GAA4807067.1"/>
    </source>
</evidence>
<evidence type="ECO:0000256" key="1">
    <source>
        <dbReference type="ARBA" id="ARBA00005254"/>
    </source>
</evidence>
<comment type="similarity">
    <text evidence="1">Belongs to the enoyl-CoA hydratase/isomerase family.</text>
</comment>
<dbReference type="Proteomes" id="UP001500839">
    <property type="component" value="Unassembled WGS sequence"/>
</dbReference>
<reference evidence="4" key="1">
    <citation type="journal article" date="2019" name="Int. J. Syst. Evol. Microbiol.">
        <title>The Global Catalogue of Microorganisms (GCM) 10K type strain sequencing project: providing services to taxonomists for standard genome sequencing and annotation.</title>
        <authorList>
            <consortium name="The Broad Institute Genomics Platform"/>
            <consortium name="The Broad Institute Genome Sequencing Center for Infectious Disease"/>
            <person name="Wu L."/>
            <person name="Ma J."/>
        </authorList>
    </citation>
    <scope>NUCLEOTIDE SEQUENCE [LARGE SCALE GENOMIC DNA]</scope>
    <source>
        <strain evidence="4">JCM 18542</strain>
    </source>
</reference>